<name>A0AA97A142_9EURY</name>
<dbReference type="PROSITE" id="PS51819">
    <property type="entry name" value="VOC"/>
    <property type="match status" value="1"/>
</dbReference>
<reference evidence="2 3" key="1">
    <citation type="submission" date="2023-07" db="EMBL/GenBank/DDBJ databases">
        <title>Closed genoem sequence of Methanomicrococcus sp. Hf6.</title>
        <authorList>
            <person name="Poehlein A."/>
            <person name="Protasov E."/>
            <person name="Platt K."/>
            <person name="Reeh H."/>
            <person name="Daniel R."/>
            <person name="Brune A."/>
        </authorList>
    </citation>
    <scope>NUCLEOTIDE SEQUENCE [LARGE SCALE GENOMIC DNA]</scope>
    <source>
        <strain evidence="2 3">Hf6</strain>
    </source>
</reference>
<accession>A0AA97A142</accession>
<dbReference type="Pfam" id="PF12681">
    <property type="entry name" value="Glyoxalase_2"/>
    <property type="match status" value="1"/>
</dbReference>
<dbReference type="GeneID" id="85194651"/>
<sequence length="168" mass="19313">MDEKQKINVNIDFIGPLIVVENVKKASEFYENVAGQKLKFNFGANRQFESGLTLQSKASMVDIYGFEENEIKKRSNNFTLYFETADFDSFVENLKNYDLEYVHGAVELPVEFPWGQRSVSFYDLDDHVVDVSEKMEAVVNRFAEQGMTAEEIAARTEHPIEFVNSCLK</sequence>
<feature type="domain" description="VOC" evidence="1">
    <location>
        <begin position="10"/>
        <end position="134"/>
    </location>
</feature>
<dbReference type="Proteomes" id="UP001302978">
    <property type="component" value="Chromosome"/>
</dbReference>
<dbReference type="InterPro" id="IPR037523">
    <property type="entry name" value="VOC_core"/>
</dbReference>
<keyword evidence="3" id="KW-1185">Reference proteome</keyword>
<gene>
    <name evidence="2" type="ORF">MmiHf6_02050</name>
</gene>
<protein>
    <recommendedName>
        <fullName evidence="1">VOC domain-containing protein</fullName>
    </recommendedName>
</protein>
<proteinExistence type="predicted"/>
<dbReference type="InterPro" id="IPR025870">
    <property type="entry name" value="Glyoxalase-like_dom"/>
</dbReference>
<dbReference type="SUPFAM" id="SSF54593">
    <property type="entry name" value="Glyoxalase/Bleomycin resistance protein/Dihydroxybiphenyl dioxygenase"/>
    <property type="match status" value="1"/>
</dbReference>
<evidence type="ECO:0000313" key="3">
    <source>
        <dbReference type="Proteomes" id="UP001302978"/>
    </source>
</evidence>
<dbReference type="InterPro" id="IPR029068">
    <property type="entry name" value="Glyas_Bleomycin-R_OHBP_Dase"/>
</dbReference>
<dbReference type="EMBL" id="CP131059">
    <property type="protein sequence ID" value="WNY22913.1"/>
    <property type="molecule type" value="Genomic_DNA"/>
</dbReference>
<dbReference type="Gene3D" id="3.10.180.10">
    <property type="entry name" value="2,3-Dihydroxybiphenyl 1,2-Dioxygenase, domain 1"/>
    <property type="match status" value="1"/>
</dbReference>
<dbReference type="KEGG" id="mehf:MmiHf6_02050"/>
<organism evidence="2 3">
    <name type="scientific">Methanimicrococcus hongohii</name>
    <dbReference type="NCBI Taxonomy" id="3028295"/>
    <lineage>
        <taxon>Archaea</taxon>
        <taxon>Methanobacteriati</taxon>
        <taxon>Methanobacteriota</taxon>
        <taxon>Stenosarchaea group</taxon>
        <taxon>Methanomicrobia</taxon>
        <taxon>Methanosarcinales</taxon>
        <taxon>Methanosarcinaceae</taxon>
        <taxon>Methanimicrococcus</taxon>
    </lineage>
</organism>
<evidence type="ECO:0000313" key="2">
    <source>
        <dbReference type="EMBL" id="WNY22913.1"/>
    </source>
</evidence>
<dbReference type="AlphaFoldDB" id="A0AA97A142"/>
<evidence type="ECO:0000259" key="1">
    <source>
        <dbReference type="PROSITE" id="PS51819"/>
    </source>
</evidence>
<dbReference type="RefSeq" id="WP_316557891.1">
    <property type="nucleotide sequence ID" value="NZ_CP131059.1"/>
</dbReference>